<dbReference type="InterPro" id="IPR035986">
    <property type="entry name" value="PKD_dom_sf"/>
</dbReference>
<dbReference type="RefSeq" id="WP_317704374.1">
    <property type="nucleotide sequence ID" value="NZ_AP024714.1"/>
</dbReference>
<organism evidence="3 4">
    <name type="scientific">Methylomarinovum caldicuralii</name>
    <dbReference type="NCBI Taxonomy" id="438856"/>
    <lineage>
        <taxon>Bacteria</taxon>
        <taxon>Pseudomonadati</taxon>
        <taxon>Pseudomonadota</taxon>
        <taxon>Gammaproteobacteria</taxon>
        <taxon>Methylococcales</taxon>
        <taxon>Methylothermaceae</taxon>
        <taxon>Methylomarinovum</taxon>
    </lineage>
</organism>
<reference evidence="4" key="1">
    <citation type="journal article" date="2024" name="Int. J. Syst. Evol. Microbiol.">
        <title>Methylomarinovum tepidoasis sp. nov., a moderately thermophilic methanotroph of the family Methylothermaceae isolated from a deep-sea hydrothermal field.</title>
        <authorList>
            <person name="Hirayama H."/>
            <person name="Takaki Y."/>
            <person name="Abe M."/>
            <person name="Miyazaki M."/>
            <person name="Uematsu K."/>
            <person name="Matsui Y."/>
            <person name="Takai K."/>
        </authorList>
    </citation>
    <scope>NUCLEOTIDE SEQUENCE [LARGE SCALE GENOMIC DNA]</scope>
    <source>
        <strain evidence="4">IT-9</strain>
    </source>
</reference>
<dbReference type="KEGG" id="mcau:MIT9_P1536"/>
<accession>A0AAU9C459</accession>
<keyword evidence="4" id="KW-1185">Reference proteome</keyword>
<dbReference type="Gene3D" id="2.60.40.10">
    <property type="entry name" value="Immunoglobulins"/>
    <property type="match status" value="1"/>
</dbReference>
<evidence type="ECO:0000256" key="1">
    <source>
        <dbReference type="SAM" id="MobiDB-lite"/>
    </source>
</evidence>
<feature type="region of interest" description="Disordered" evidence="1">
    <location>
        <begin position="1"/>
        <end position="29"/>
    </location>
</feature>
<evidence type="ECO:0000259" key="2">
    <source>
        <dbReference type="PROSITE" id="PS50093"/>
    </source>
</evidence>
<dbReference type="SUPFAM" id="SSF49299">
    <property type="entry name" value="PKD domain"/>
    <property type="match status" value="1"/>
</dbReference>
<sequence length="626" mass="67009">MSGRPGLGRPDDDDRRDHKERHEKSEKLSLKIDKAEYKAEKHRLEVKAKLRHGGDRRYRIELYDAVTGALLASRSSDDDSVKFKLRDLSGGEVPCAVEARVDGLTARRDVRHAPEHCSSGGGGTPPPPPTANLPPECQIVAPAADPVQIGLGRTVDFAGSASDPEGGPLSYEWDFSGGADARPTVPDPAPVTFDRPGRFQVHFHVTDDHGNRCDATHTVIVGNPPPTTAMVPQQPAPGEPGSGDGNHVVLPANDLGMHCADLSSYPFSVLPPFNTVNAHALRRGSEPQLLDDAVVELRYSAASNPNDPVGPDSINSTSQNYPVGASADAAQIVKSDFWDSVGPNGETNAELLFGLPPGLVHPDEGLPVHHNTDHGRYMPGISVPYQAKDPQAFSAFVAEHGWFTAEGIPMTPVDDQGRFNSYPLLRVQALDKASGKVLATTDVVTPVSYEVDCVAYDPDDPAATPLPPVTSRFAENPGTLYRDSHGHGGLGCESCHGSPHAIWPNRNPNANDNVTAMQLQGHRGTLLECTVCHTEGSFPKGTLDGPHGMHPVNDPAWISRHGDFFEHAKGDPCAACHGADHLGTRLAKTPVDRVLKDREGKVLATLKAGDQVACNLCHSLEKSFDK</sequence>
<dbReference type="Pfam" id="PF18911">
    <property type="entry name" value="PKD_4"/>
    <property type="match status" value="1"/>
</dbReference>
<dbReference type="Proteomes" id="UP001321825">
    <property type="component" value="Chromosome"/>
</dbReference>
<dbReference type="CDD" id="cd00146">
    <property type="entry name" value="PKD"/>
    <property type="match status" value="1"/>
</dbReference>
<dbReference type="InterPro" id="IPR036280">
    <property type="entry name" value="Multihaem_cyt_sf"/>
</dbReference>
<dbReference type="InterPro" id="IPR013783">
    <property type="entry name" value="Ig-like_fold"/>
</dbReference>
<dbReference type="SUPFAM" id="SSF48695">
    <property type="entry name" value="Multiheme cytochromes"/>
    <property type="match status" value="1"/>
</dbReference>
<feature type="domain" description="PKD" evidence="2">
    <location>
        <begin position="166"/>
        <end position="221"/>
    </location>
</feature>
<feature type="region of interest" description="Disordered" evidence="1">
    <location>
        <begin position="113"/>
        <end position="132"/>
    </location>
</feature>
<feature type="compositionally biased region" description="Basic and acidic residues" evidence="1">
    <location>
        <begin position="9"/>
        <end position="29"/>
    </location>
</feature>
<evidence type="ECO:0000313" key="4">
    <source>
        <dbReference type="Proteomes" id="UP001321825"/>
    </source>
</evidence>
<dbReference type="InterPro" id="IPR022409">
    <property type="entry name" value="PKD/Chitinase_dom"/>
</dbReference>
<dbReference type="InterPro" id="IPR000601">
    <property type="entry name" value="PKD_dom"/>
</dbReference>
<dbReference type="EMBL" id="AP024714">
    <property type="protein sequence ID" value="BCX81954.1"/>
    <property type="molecule type" value="Genomic_DNA"/>
</dbReference>
<dbReference type="AlphaFoldDB" id="A0AAU9C459"/>
<evidence type="ECO:0000313" key="3">
    <source>
        <dbReference type="EMBL" id="BCX81954.1"/>
    </source>
</evidence>
<dbReference type="PROSITE" id="PS50093">
    <property type="entry name" value="PKD"/>
    <property type="match status" value="1"/>
</dbReference>
<dbReference type="SMART" id="SM00089">
    <property type="entry name" value="PKD"/>
    <property type="match status" value="1"/>
</dbReference>
<protein>
    <recommendedName>
        <fullName evidence="2">PKD domain-containing protein</fullName>
    </recommendedName>
</protein>
<proteinExistence type="predicted"/>
<gene>
    <name evidence="3" type="ORF">MIT9_P1536</name>
</gene>
<name>A0AAU9C459_9GAMM</name>